<feature type="active site" description="Proton donor/acceptor" evidence="2">
    <location>
        <position position="197"/>
    </location>
</feature>
<dbReference type="PANTHER" id="PTHR10907">
    <property type="entry name" value="REGUCALCIN"/>
    <property type="match status" value="1"/>
</dbReference>
<dbReference type="Pfam" id="PF08450">
    <property type="entry name" value="SGL"/>
    <property type="match status" value="1"/>
</dbReference>
<reference evidence="5" key="1">
    <citation type="submission" date="2022-11" db="EMBL/GenBank/DDBJ databases">
        <title>Draft genome sequence of Hoeflea poritis E7-10 and Hoeflea prorocentri PM5-8, separated from scleractinian coral Porites lutea and marine dinoflagellate.</title>
        <authorList>
            <person name="Zhang G."/>
            <person name="Wei Q."/>
            <person name="Cai L."/>
        </authorList>
    </citation>
    <scope>NUCLEOTIDE SEQUENCE</scope>
    <source>
        <strain evidence="5">PM5-8</strain>
    </source>
</reference>
<feature type="binding site" evidence="3">
    <location>
        <position position="101"/>
    </location>
    <ligand>
        <name>substrate</name>
    </ligand>
</feature>
<evidence type="ECO:0000259" key="4">
    <source>
        <dbReference type="Pfam" id="PF08450"/>
    </source>
</evidence>
<dbReference type="GO" id="GO:0019853">
    <property type="term" value="P:L-ascorbic acid biosynthetic process"/>
    <property type="evidence" value="ECO:0007669"/>
    <property type="project" value="TreeGrafter"/>
</dbReference>
<organism evidence="5 6">
    <name type="scientific">Hoeflea prorocentri</name>
    <dbReference type="NCBI Taxonomy" id="1922333"/>
    <lineage>
        <taxon>Bacteria</taxon>
        <taxon>Pseudomonadati</taxon>
        <taxon>Pseudomonadota</taxon>
        <taxon>Alphaproteobacteria</taxon>
        <taxon>Hyphomicrobiales</taxon>
        <taxon>Rhizobiaceae</taxon>
        <taxon>Hoeflea</taxon>
    </lineage>
</organism>
<gene>
    <name evidence="5" type="ORF">OQ273_23660</name>
</gene>
<comment type="cofactor">
    <cofactor evidence="3">
        <name>Zn(2+)</name>
        <dbReference type="ChEBI" id="CHEBI:29105"/>
    </cofactor>
    <text evidence="3">Binds 1 divalent metal cation per subunit.</text>
</comment>
<evidence type="ECO:0000256" key="1">
    <source>
        <dbReference type="ARBA" id="ARBA00008853"/>
    </source>
</evidence>
<dbReference type="Proteomes" id="UP001151234">
    <property type="component" value="Unassembled WGS sequence"/>
</dbReference>
<sequence>MTPELFLNRAEMLGEGMMCLPGGERLAWVDILGKRLMLANADGAMVLERSFDSEIGAVLPGAGDELILVLRKDVVAFDPTSGADRHIWSADGLEPETNRFNDAAVDAAGNLWIGSMDFDAEAETGVLWRLTPCGQAEPMARGYRCLNGPAFSPDGRTLYLGDTMGGKVLAFDLELQSGGLSNERLFVDLGAFGGLPDGMTVDTAGNVWLCQITAGRIGCYAPNGKKLKSVALPVPMVTSCCFGGPDLKTLYATTARILLDDVDLEAYPDSGSLYTIRADATGLVANRFGVGAGAR</sequence>
<dbReference type="PANTHER" id="PTHR10907:SF47">
    <property type="entry name" value="REGUCALCIN"/>
    <property type="match status" value="1"/>
</dbReference>
<name>A0A9X3UN98_9HYPH</name>
<evidence type="ECO:0000313" key="5">
    <source>
        <dbReference type="EMBL" id="MDA5401584.1"/>
    </source>
</evidence>
<dbReference type="PRINTS" id="PR01790">
    <property type="entry name" value="SMP30FAMILY"/>
</dbReference>
<dbReference type="Gene3D" id="2.120.10.30">
    <property type="entry name" value="TolB, C-terminal domain"/>
    <property type="match status" value="1"/>
</dbReference>
<dbReference type="SUPFAM" id="SSF63829">
    <property type="entry name" value="Calcium-dependent phosphotriesterase"/>
    <property type="match status" value="1"/>
</dbReference>
<evidence type="ECO:0000256" key="2">
    <source>
        <dbReference type="PIRSR" id="PIRSR605511-1"/>
    </source>
</evidence>
<comment type="similarity">
    <text evidence="1">Belongs to the SMP-30/CGR1 family.</text>
</comment>
<dbReference type="InterPro" id="IPR013658">
    <property type="entry name" value="SGL"/>
</dbReference>
<keyword evidence="6" id="KW-1185">Reference proteome</keyword>
<feature type="binding site" evidence="3">
    <location>
        <position position="147"/>
    </location>
    <ligand>
        <name>a divalent metal cation</name>
        <dbReference type="ChEBI" id="CHEBI:60240"/>
    </ligand>
</feature>
<feature type="domain" description="SMP-30/Gluconolactonase/LRE-like region" evidence="4">
    <location>
        <begin position="13"/>
        <end position="256"/>
    </location>
</feature>
<evidence type="ECO:0000256" key="3">
    <source>
        <dbReference type="PIRSR" id="PIRSR605511-2"/>
    </source>
</evidence>
<dbReference type="RefSeq" id="WP_267993564.1">
    <property type="nucleotide sequence ID" value="NZ_JAPJZI010000002.1"/>
</dbReference>
<evidence type="ECO:0000313" key="6">
    <source>
        <dbReference type="Proteomes" id="UP001151234"/>
    </source>
</evidence>
<accession>A0A9X3UN98</accession>
<keyword evidence="3" id="KW-0479">Metal-binding</keyword>
<dbReference type="EMBL" id="JAPJZI010000002">
    <property type="protein sequence ID" value="MDA5401584.1"/>
    <property type="molecule type" value="Genomic_DNA"/>
</dbReference>
<dbReference type="GO" id="GO:0004341">
    <property type="term" value="F:gluconolactonase activity"/>
    <property type="evidence" value="ECO:0007669"/>
    <property type="project" value="TreeGrafter"/>
</dbReference>
<dbReference type="AlphaFoldDB" id="A0A9X3UN98"/>
<dbReference type="GO" id="GO:0005509">
    <property type="term" value="F:calcium ion binding"/>
    <property type="evidence" value="ECO:0007669"/>
    <property type="project" value="TreeGrafter"/>
</dbReference>
<dbReference type="InterPro" id="IPR011042">
    <property type="entry name" value="6-blade_b-propeller_TolB-like"/>
</dbReference>
<feature type="binding site" evidence="3">
    <location>
        <position position="197"/>
    </location>
    <ligand>
        <name>a divalent metal cation</name>
        <dbReference type="ChEBI" id="CHEBI:60240"/>
    </ligand>
</feature>
<comment type="caution">
    <text evidence="5">The sequence shown here is derived from an EMBL/GenBank/DDBJ whole genome shotgun (WGS) entry which is preliminary data.</text>
</comment>
<feature type="binding site" evidence="3">
    <location>
        <position position="119"/>
    </location>
    <ligand>
        <name>substrate</name>
    </ligand>
</feature>
<proteinExistence type="inferred from homology"/>
<dbReference type="InterPro" id="IPR005511">
    <property type="entry name" value="SMP-30"/>
</dbReference>
<keyword evidence="3" id="KW-0862">Zinc</keyword>
<feature type="binding site" evidence="3">
    <location>
        <position position="99"/>
    </location>
    <ligand>
        <name>substrate</name>
    </ligand>
</feature>
<protein>
    <submittedName>
        <fullName evidence="5">SMP-30/gluconolactonase/LRE family protein</fullName>
    </submittedName>
</protein>
<feature type="binding site" evidence="3">
    <location>
        <position position="15"/>
    </location>
    <ligand>
        <name>a divalent metal cation</name>
        <dbReference type="ChEBI" id="CHEBI:60240"/>
    </ligand>
</feature>